<dbReference type="GO" id="GO:0071011">
    <property type="term" value="C:precatalytic spliceosome"/>
    <property type="evidence" value="ECO:0007669"/>
    <property type="project" value="TreeGrafter"/>
</dbReference>
<dbReference type="GO" id="GO:0008380">
    <property type="term" value="P:RNA splicing"/>
    <property type="evidence" value="ECO:0007669"/>
    <property type="project" value="UniProtKB-KW"/>
</dbReference>
<keyword evidence="5" id="KW-0508">mRNA splicing</keyword>
<gene>
    <name evidence="8" type="ORF">WJX73_005088</name>
</gene>
<proteinExistence type="inferred from homology"/>
<dbReference type="EMBL" id="JALJOQ010000048">
    <property type="protein sequence ID" value="KAK9804653.1"/>
    <property type="molecule type" value="Genomic_DNA"/>
</dbReference>
<protein>
    <recommendedName>
        <fullName evidence="10">Pre-mRNA-splicing factor SPF27</fullName>
    </recommendedName>
</protein>
<comment type="caution">
    <text evidence="8">The sequence shown here is derived from an EMBL/GenBank/DDBJ whole genome shotgun (WGS) entry which is preliminary data.</text>
</comment>
<feature type="compositionally biased region" description="Basic and acidic residues" evidence="7">
    <location>
        <begin position="39"/>
        <end position="51"/>
    </location>
</feature>
<evidence type="ECO:0000256" key="7">
    <source>
        <dbReference type="SAM" id="MobiDB-lite"/>
    </source>
</evidence>
<keyword evidence="6" id="KW-0539">Nucleus</keyword>
<dbReference type="GO" id="GO:0071013">
    <property type="term" value="C:catalytic step 2 spliceosome"/>
    <property type="evidence" value="ECO:0007669"/>
    <property type="project" value="TreeGrafter"/>
</dbReference>
<keyword evidence="4" id="KW-0747">Spliceosome</keyword>
<keyword evidence="9" id="KW-1185">Reference proteome</keyword>
<evidence type="ECO:0000313" key="8">
    <source>
        <dbReference type="EMBL" id="KAK9804653.1"/>
    </source>
</evidence>
<dbReference type="GO" id="GO:0000974">
    <property type="term" value="C:Prp19 complex"/>
    <property type="evidence" value="ECO:0007669"/>
    <property type="project" value="TreeGrafter"/>
</dbReference>
<dbReference type="GO" id="GO:0006397">
    <property type="term" value="P:mRNA processing"/>
    <property type="evidence" value="ECO:0007669"/>
    <property type="project" value="UniProtKB-KW"/>
</dbReference>
<sequence>MALVVRDGKPAGPRPEDELIGLPYLDALSSEEQTAATDLVKEEASRSEKQPGDYLKAMTPMPKINFQGRAALQAEWQRVRANQPMDKLAFGKTMAPEPAQAQQNSVQAWRDALSNAQTQLEHQHNWLLNLELAQKYGPKAWQANVAGLDAAHKSLDKHVKDTDRMVEEINVRRALLQQSIATQLQEAEADWTVQVAKNRQIELANANLEKIVADAQAGAAQAAAA</sequence>
<name>A0AAW1P9E3_9CHLO</name>
<reference evidence="8 9" key="1">
    <citation type="journal article" date="2024" name="Nat. Commun.">
        <title>Phylogenomics reveals the evolutionary origins of lichenization in chlorophyte algae.</title>
        <authorList>
            <person name="Puginier C."/>
            <person name="Libourel C."/>
            <person name="Otte J."/>
            <person name="Skaloud P."/>
            <person name="Haon M."/>
            <person name="Grisel S."/>
            <person name="Petersen M."/>
            <person name="Berrin J.G."/>
            <person name="Delaux P.M."/>
            <person name="Dal Grande F."/>
            <person name="Keller J."/>
        </authorList>
    </citation>
    <scope>NUCLEOTIDE SEQUENCE [LARGE SCALE GENOMIC DNA]</scope>
    <source>
        <strain evidence="8 9">SAG 2036</strain>
    </source>
</reference>
<dbReference type="PANTHER" id="PTHR13296">
    <property type="entry name" value="BCAS2 PROTEIN"/>
    <property type="match status" value="1"/>
</dbReference>
<dbReference type="InterPro" id="IPR008409">
    <property type="entry name" value="SPF27"/>
</dbReference>
<accession>A0AAW1P9E3</accession>
<evidence type="ECO:0000256" key="2">
    <source>
        <dbReference type="ARBA" id="ARBA00010788"/>
    </source>
</evidence>
<evidence type="ECO:0008006" key="10">
    <source>
        <dbReference type="Google" id="ProtNLM"/>
    </source>
</evidence>
<evidence type="ECO:0000256" key="3">
    <source>
        <dbReference type="ARBA" id="ARBA00022664"/>
    </source>
</evidence>
<evidence type="ECO:0000256" key="4">
    <source>
        <dbReference type="ARBA" id="ARBA00022728"/>
    </source>
</evidence>
<feature type="region of interest" description="Disordered" evidence="7">
    <location>
        <begin position="32"/>
        <end position="59"/>
    </location>
</feature>
<evidence type="ECO:0000313" key="9">
    <source>
        <dbReference type="Proteomes" id="UP001465755"/>
    </source>
</evidence>
<keyword evidence="3" id="KW-0507">mRNA processing</keyword>
<dbReference type="Proteomes" id="UP001465755">
    <property type="component" value="Unassembled WGS sequence"/>
</dbReference>
<comment type="similarity">
    <text evidence="2">Belongs to the SPF27 family.</text>
</comment>
<organism evidence="8 9">
    <name type="scientific">Symbiochloris irregularis</name>
    <dbReference type="NCBI Taxonomy" id="706552"/>
    <lineage>
        <taxon>Eukaryota</taxon>
        <taxon>Viridiplantae</taxon>
        <taxon>Chlorophyta</taxon>
        <taxon>core chlorophytes</taxon>
        <taxon>Trebouxiophyceae</taxon>
        <taxon>Trebouxiales</taxon>
        <taxon>Trebouxiaceae</taxon>
        <taxon>Symbiochloris</taxon>
    </lineage>
</organism>
<evidence type="ECO:0000256" key="5">
    <source>
        <dbReference type="ARBA" id="ARBA00023187"/>
    </source>
</evidence>
<dbReference type="Pfam" id="PF05700">
    <property type="entry name" value="BCAS2"/>
    <property type="match status" value="1"/>
</dbReference>
<comment type="subcellular location">
    <subcellularLocation>
        <location evidence="1">Nucleus</location>
    </subcellularLocation>
</comment>
<dbReference type="AlphaFoldDB" id="A0AAW1P9E3"/>
<evidence type="ECO:0000256" key="6">
    <source>
        <dbReference type="ARBA" id="ARBA00023242"/>
    </source>
</evidence>
<evidence type="ECO:0000256" key="1">
    <source>
        <dbReference type="ARBA" id="ARBA00004123"/>
    </source>
</evidence>
<dbReference type="PANTHER" id="PTHR13296:SF0">
    <property type="entry name" value="PRE-MRNA-SPLICING FACTOR SPF27"/>
    <property type="match status" value="1"/>
</dbReference>